<sequence>MAAHRPQSLGADGHFLCCALLTRLVGLRHIGWSDLRGLSTGSSAAVTPGGYSAGAFCIIAFYLTLLLHASVPLHSWTHEALRQAGPTGQGLWSSLEAWVRRHPWRWLLSHRLRPLNLVLGQPWEDVLAYLWRENQHQLVSLHEAVKAMRDDSFVPETLETLMRCGLSFGPITSSSRRPPSAALPSFSSFRRHQRPPDGLPPPEEGMSPPGRRGRQPCDPAACDSAGSYG</sequence>
<reference evidence="2" key="1">
    <citation type="submission" date="2021-01" db="EMBL/GenBank/DDBJ databases">
        <authorList>
            <person name="Corre E."/>
            <person name="Pelletier E."/>
            <person name="Niang G."/>
            <person name="Scheremetjew M."/>
            <person name="Finn R."/>
            <person name="Kale V."/>
            <person name="Holt S."/>
            <person name="Cochrane G."/>
            <person name="Meng A."/>
            <person name="Brown T."/>
            <person name="Cohen L."/>
        </authorList>
    </citation>
    <scope>NUCLEOTIDE SEQUENCE</scope>
    <source>
        <strain evidence="2">NIES-381</strain>
    </source>
</reference>
<protein>
    <submittedName>
        <fullName evidence="2">Uncharacterized protein</fullName>
    </submittedName>
</protein>
<feature type="compositionally biased region" description="Low complexity" evidence="1">
    <location>
        <begin position="173"/>
        <end position="188"/>
    </location>
</feature>
<name>A0A7S1NK81_9EUGL</name>
<organism evidence="2">
    <name type="scientific">Eutreptiella gymnastica</name>
    <dbReference type="NCBI Taxonomy" id="73025"/>
    <lineage>
        <taxon>Eukaryota</taxon>
        <taxon>Discoba</taxon>
        <taxon>Euglenozoa</taxon>
        <taxon>Euglenida</taxon>
        <taxon>Spirocuta</taxon>
        <taxon>Euglenophyceae</taxon>
        <taxon>Eutreptiales</taxon>
        <taxon>Eutreptiaceae</taxon>
        <taxon>Eutreptiella</taxon>
    </lineage>
</organism>
<dbReference type="AlphaFoldDB" id="A0A7S1NK81"/>
<evidence type="ECO:0000313" key="2">
    <source>
        <dbReference type="EMBL" id="CAD9025119.1"/>
    </source>
</evidence>
<accession>A0A7S1NK81</accession>
<gene>
    <name evidence="2" type="ORF">EGYM00392_LOCUS36246</name>
</gene>
<dbReference type="EMBL" id="HBGA01097284">
    <property type="protein sequence ID" value="CAD9025119.1"/>
    <property type="molecule type" value="Transcribed_RNA"/>
</dbReference>
<proteinExistence type="predicted"/>
<evidence type="ECO:0000256" key="1">
    <source>
        <dbReference type="SAM" id="MobiDB-lite"/>
    </source>
</evidence>
<feature type="region of interest" description="Disordered" evidence="1">
    <location>
        <begin position="172"/>
        <end position="229"/>
    </location>
</feature>